<reference evidence="1" key="1">
    <citation type="submission" date="2020-05" db="EMBL/GenBank/DDBJ databases">
        <authorList>
            <person name="Chiriac C."/>
            <person name="Salcher M."/>
            <person name="Ghai R."/>
            <person name="Kavagutti S V."/>
        </authorList>
    </citation>
    <scope>NUCLEOTIDE SEQUENCE</scope>
</reference>
<sequence>MLREAIHDHTGGTTSDEPTIAVCWDADRLLIHRVGFVPDARYCSTEEARRRADAGDLPDLVGPPTWDRVAGLLAVA</sequence>
<protein>
    <submittedName>
        <fullName evidence="1">Unannotated protein</fullName>
    </submittedName>
</protein>
<name>A0A6J7L2D0_9ZZZZ</name>
<evidence type="ECO:0000313" key="1">
    <source>
        <dbReference type="EMBL" id="CAB4962115.1"/>
    </source>
</evidence>
<proteinExistence type="predicted"/>
<dbReference type="AlphaFoldDB" id="A0A6J7L2D0"/>
<organism evidence="1">
    <name type="scientific">freshwater metagenome</name>
    <dbReference type="NCBI Taxonomy" id="449393"/>
    <lineage>
        <taxon>unclassified sequences</taxon>
        <taxon>metagenomes</taxon>
        <taxon>ecological metagenomes</taxon>
    </lineage>
</organism>
<gene>
    <name evidence="1" type="ORF">UFOPK3564_04131</name>
</gene>
<accession>A0A6J7L2D0</accession>
<dbReference type="EMBL" id="CAFBMK010000508">
    <property type="protein sequence ID" value="CAB4962115.1"/>
    <property type="molecule type" value="Genomic_DNA"/>
</dbReference>